<name>A0A3N4YN72_9MICO</name>
<feature type="transmembrane region" description="Helical" evidence="6">
    <location>
        <begin position="60"/>
        <end position="85"/>
    </location>
</feature>
<accession>A0A3N4YN72</accession>
<keyword evidence="2 6" id="KW-0812">Transmembrane</keyword>
<feature type="domain" description="ABC transmembrane type-2" evidence="7">
    <location>
        <begin position="27"/>
        <end position="262"/>
    </location>
</feature>
<feature type="transmembrane region" description="Helical" evidence="6">
    <location>
        <begin position="173"/>
        <end position="192"/>
    </location>
</feature>
<comment type="similarity">
    <text evidence="6">Belongs to the ABC-2 integral membrane protein family.</text>
</comment>
<comment type="caution">
    <text evidence="8">The sequence shown here is derived from an EMBL/GenBank/DDBJ whole genome shotgun (WGS) entry which is preliminary data.</text>
</comment>
<dbReference type="PIRSF" id="PIRSF006648">
    <property type="entry name" value="DrrB"/>
    <property type="match status" value="1"/>
</dbReference>
<dbReference type="PANTHER" id="PTHR43229:SF2">
    <property type="entry name" value="NODULATION PROTEIN J"/>
    <property type="match status" value="1"/>
</dbReference>
<dbReference type="GO" id="GO:0140359">
    <property type="term" value="F:ABC-type transporter activity"/>
    <property type="evidence" value="ECO:0007669"/>
    <property type="project" value="InterPro"/>
</dbReference>
<evidence type="ECO:0000256" key="4">
    <source>
        <dbReference type="ARBA" id="ARBA00023136"/>
    </source>
</evidence>
<dbReference type="PANTHER" id="PTHR43229">
    <property type="entry name" value="NODULATION PROTEIN J"/>
    <property type="match status" value="1"/>
</dbReference>
<reference evidence="8 9" key="1">
    <citation type="submission" date="2018-11" db="EMBL/GenBank/DDBJ databases">
        <title>Sequencing the genomes of 1000 actinobacteria strains.</title>
        <authorList>
            <person name="Klenk H.-P."/>
        </authorList>
    </citation>
    <scope>NUCLEOTIDE SEQUENCE [LARGE SCALE GENOMIC DNA]</scope>
    <source>
        <strain evidence="8 9">DSM 15700</strain>
    </source>
</reference>
<evidence type="ECO:0000256" key="3">
    <source>
        <dbReference type="ARBA" id="ARBA00022989"/>
    </source>
</evidence>
<keyword evidence="4 6" id="KW-0472">Membrane</keyword>
<proteinExistence type="inferred from homology"/>
<comment type="subcellular location">
    <subcellularLocation>
        <location evidence="6">Cell membrane</location>
        <topology evidence="6">Multi-pass membrane protein</topology>
    </subcellularLocation>
    <subcellularLocation>
        <location evidence="1">Membrane</location>
        <topology evidence="1">Multi-pass membrane protein</topology>
    </subcellularLocation>
</comment>
<evidence type="ECO:0000259" key="7">
    <source>
        <dbReference type="PROSITE" id="PS51012"/>
    </source>
</evidence>
<dbReference type="AlphaFoldDB" id="A0A3N4YN72"/>
<dbReference type="InterPro" id="IPR013525">
    <property type="entry name" value="ABC2_TM"/>
</dbReference>
<dbReference type="GO" id="GO:0043190">
    <property type="term" value="C:ATP-binding cassette (ABC) transporter complex"/>
    <property type="evidence" value="ECO:0007669"/>
    <property type="project" value="InterPro"/>
</dbReference>
<dbReference type="OrthoDB" id="670210at2"/>
<dbReference type="RefSeq" id="WP_123815414.1">
    <property type="nucleotide sequence ID" value="NZ_RKQZ01000001.1"/>
</dbReference>
<keyword evidence="6" id="KW-0813">Transport</keyword>
<keyword evidence="3 6" id="KW-1133">Transmembrane helix</keyword>
<evidence type="ECO:0000256" key="6">
    <source>
        <dbReference type="RuleBase" id="RU361157"/>
    </source>
</evidence>
<keyword evidence="9" id="KW-1185">Reference proteome</keyword>
<dbReference type="InterPro" id="IPR047817">
    <property type="entry name" value="ABC2_TM_bact-type"/>
</dbReference>
<gene>
    <name evidence="8" type="ORF">EDD34_3172</name>
</gene>
<dbReference type="Pfam" id="PF01061">
    <property type="entry name" value="ABC2_membrane"/>
    <property type="match status" value="1"/>
</dbReference>
<dbReference type="GO" id="GO:0046677">
    <property type="term" value="P:response to antibiotic"/>
    <property type="evidence" value="ECO:0007669"/>
    <property type="project" value="UniProtKB-KW"/>
</dbReference>
<keyword evidence="6" id="KW-1003">Cell membrane</keyword>
<feature type="transmembrane region" description="Helical" evidence="6">
    <location>
        <begin position="115"/>
        <end position="134"/>
    </location>
</feature>
<dbReference type="PROSITE" id="PS51012">
    <property type="entry name" value="ABC_TM2"/>
    <property type="match status" value="1"/>
</dbReference>
<evidence type="ECO:0000313" key="8">
    <source>
        <dbReference type="EMBL" id="RPF22509.1"/>
    </source>
</evidence>
<feature type="transmembrane region" description="Helical" evidence="6">
    <location>
        <begin position="241"/>
        <end position="259"/>
    </location>
</feature>
<dbReference type="InterPro" id="IPR000412">
    <property type="entry name" value="ABC_2_transport"/>
</dbReference>
<evidence type="ECO:0000256" key="1">
    <source>
        <dbReference type="ARBA" id="ARBA00004141"/>
    </source>
</evidence>
<evidence type="ECO:0000256" key="5">
    <source>
        <dbReference type="ARBA" id="ARBA00023251"/>
    </source>
</evidence>
<sequence length="264" mass="27782">MTAVTATLRQSWVITLRDLKHWQREPWTPVFSVLFSVMLVLMFGYLLGGAIEVPGAGDDYLSYLLPGIFALSMMFGIEATMTAVANDSKKGVTDRFRSLPISGAAVPLGRAGADLLNSAVELAVLLAGGLLIGWRATGGAGGALLAVGLLLWFRFAMLVVGVFLGLTIRGEGGVTAVQVLVWPAAFLSNAFVAPESMPAWLGVLAEWSPLSATAAACRELFGNPTGATGGLLADHAVLPAVLWPAVLVAVFTPLTARAYRRLSR</sequence>
<evidence type="ECO:0000313" key="9">
    <source>
        <dbReference type="Proteomes" id="UP000280501"/>
    </source>
</evidence>
<feature type="transmembrane region" description="Helical" evidence="6">
    <location>
        <begin position="140"/>
        <end position="166"/>
    </location>
</feature>
<keyword evidence="5" id="KW-0046">Antibiotic resistance</keyword>
<dbReference type="Proteomes" id="UP000280501">
    <property type="component" value="Unassembled WGS sequence"/>
</dbReference>
<dbReference type="InterPro" id="IPR051784">
    <property type="entry name" value="Nod_factor_ABC_transporter"/>
</dbReference>
<feature type="transmembrane region" description="Helical" evidence="6">
    <location>
        <begin position="27"/>
        <end position="48"/>
    </location>
</feature>
<protein>
    <recommendedName>
        <fullName evidence="6">Transport permease protein</fullName>
    </recommendedName>
</protein>
<evidence type="ECO:0000256" key="2">
    <source>
        <dbReference type="ARBA" id="ARBA00022692"/>
    </source>
</evidence>
<organism evidence="8 9">
    <name type="scientific">Myceligenerans xiligouense</name>
    <dbReference type="NCBI Taxonomy" id="253184"/>
    <lineage>
        <taxon>Bacteria</taxon>
        <taxon>Bacillati</taxon>
        <taxon>Actinomycetota</taxon>
        <taxon>Actinomycetes</taxon>
        <taxon>Micrococcales</taxon>
        <taxon>Promicromonosporaceae</taxon>
        <taxon>Myceligenerans</taxon>
    </lineage>
</organism>
<dbReference type="EMBL" id="RKQZ01000001">
    <property type="protein sequence ID" value="RPF22509.1"/>
    <property type="molecule type" value="Genomic_DNA"/>
</dbReference>